<organism evidence="2 3">
    <name type="scientific">Gonapodya prolifera (strain JEL478)</name>
    <name type="common">Monoblepharis prolifera</name>
    <dbReference type="NCBI Taxonomy" id="1344416"/>
    <lineage>
        <taxon>Eukaryota</taxon>
        <taxon>Fungi</taxon>
        <taxon>Fungi incertae sedis</taxon>
        <taxon>Chytridiomycota</taxon>
        <taxon>Chytridiomycota incertae sedis</taxon>
        <taxon>Monoblepharidomycetes</taxon>
        <taxon>Monoblepharidales</taxon>
        <taxon>Gonapodyaceae</taxon>
        <taxon>Gonapodya</taxon>
    </lineage>
</organism>
<evidence type="ECO:0000313" key="3">
    <source>
        <dbReference type="Proteomes" id="UP000070544"/>
    </source>
</evidence>
<keyword evidence="1" id="KW-0732">Signal</keyword>
<proteinExistence type="predicted"/>
<dbReference type="AlphaFoldDB" id="A0A139ALP8"/>
<keyword evidence="3" id="KW-1185">Reference proteome</keyword>
<feature type="signal peptide" evidence="1">
    <location>
        <begin position="1"/>
        <end position="25"/>
    </location>
</feature>
<reference evidence="2 3" key="1">
    <citation type="journal article" date="2015" name="Genome Biol. Evol.">
        <title>Phylogenomic analyses indicate that early fungi evolved digesting cell walls of algal ancestors of land plants.</title>
        <authorList>
            <person name="Chang Y."/>
            <person name="Wang S."/>
            <person name="Sekimoto S."/>
            <person name="Aerts A.L."/>
            <person name="Choi C."/>
            <person name="Clum A."/>
            <person name="LaButti K.M."/>
            <person name="Lindquist E.A."/>
            <person name="Yee Ngan C."/>
            <person name="Ohm R.A."/>
            <person name="Salamov A.A."/>
            <person name="Grigoriev I.V."/>
            <person name="Spatafora J.W."/>
            <person name="Berbee M.L."/>
        </authorList>
    </citation>
    <scope>NUCLEOTIDE SEQUENCE [LARGE SCALE GENOMIC DNA]</scope>
    <source>
        <strain evidence="2 3">JEL478</strain>
    </source>
</reference>
<sequence length="99" mass="10998">MHEMLAIAVPLSLFLVTTRVPPAAADTGYVYPRGVWMGGKSYTSFCEDATYYSSFLPYTSPRTCCFLLGVTWKCEASFDEFINGSPACTKWLMESAPPF</sequence>
<dbReference type="Proteomes" id="UP000070544">
    <property type="component" value="Unassembled WGS sequence"/>
</dbReference>
<evidence type="ECO:0000313" key="2">
    <source>
        <dbReference type="EMBL" id="KXS17484.1"/>
    </source>
</evidence>
<protein>
    <recommendedName>
        <fullName evidence="4">Secreted protein</fullName>
    </recommendedName>
</protein>
<dbReference type="EMBL" id="KQ965746">
    <property type="protein sequence ID" value="KXS17484.1"/>
    <property type="molecule type" value="Genomic_DNA"/>
</dbReference>
<gene>
    <name evidence="2" type="ORF">M427DRAFT_30312</name>
</gene>
<name>A0A139ALP8_GONPJ</name>
<evidence type="ECO:0008006" key="4">
    <source>
        <dbReference type="Google" id="ProtNLM"/>
    </source>
</evidence>
<accession>A0A139ALP8</accession>
<feature type="chain" id="PRO_5007296297" description="Secreted protein" evidence="1">
    <location>
        <begin position="26"/>
        <end position="99"/>
    </location>
</feature>
<evidence type="ECO:0000256" key="1">
    <source>
        <dbReference type="SAM" id="SignalP"/>
    </source>
</evidence>